<feature type="domain" description="Peptidase M24" evidence="1">
    <location>
        <begin position="155"/>
        <end position="361"/>
    </location>
</feature>
<sequence length="381" mass="41869">MSFHTSPPKISMEERVLRLETLRKTMVEKDIGAVLIGSTESLRYFTGLVWHGSERLVGAVITASELVYVVPGFERSRVETLPHLPGDIRVWEEDESSAALVASFLPHGSTLAVDDSVPLFVYNALKREIAADRLIDGGPFLRGQRLRKSATEIAIIQYAMNLTLDVQRKAHAMIRPGIAASEIVRFIDDEHRRLGASNGSSFCIVSFGETTSLPHGADGEQYYQPGDVVLVDTGCRIDGYNSDITRTYMLEEPTAEFARIWAIERAAQQAVFDAARIGATCGSLDDAARDVLTRHGLGPDYQLPGLPHRAGHGLGLEGHEEPYIVRGNTVRLEEGMCFSCEPMIVLPGQFGLRLEDIIYMTSDGPKWFTQPAKGPTEPCPG</sequence>
<dbReference type="PANTHER" id="PTHR46112:SF3">
    <property type="entry name" value="AMINOPEPTIDASE YPDF"/>
    <property type="match status" value="1"/>
</dbReference>
<dbReference type="RefSeq" id="WP_060717250.1">
    <property type="nucleotide sequence ID" value="NZ_CP055266.1"/>
</dbReference>
<gene>
    <name evidence="3" type="ORF">DXT89_04200</name>
</gene>
<evidence type="ECO:0000313" key="3">
    <source>
        <dbReference type="EMBL" id="KAA3529970.1"/>
    </source>
</evidence>
<evidence type="ECO:0000259" key="2">
    <source>
        <dbReference type="Pfam" id="PF01321"/>
    </source>
</evidence>
<dbReference type="Proteomes" id="UP000436911">
    <property type="component" value="Unassembled WGS sequence"/>
</dbReference>
<feature type="domain" description="Creatinase N-terminal" evidence="2">
    <location>
        <begin position="18"/>
        <end position="146"/>
    </location>
</feature>
<evidence type="ECO:0000259" key="1">
    <source>
        <dbReference type="Pfam" id="PF00557"/>
    </source>
</evidence>
<keyword evidence="3" id="KW-0378">Hydrolase</keyword>
<dbReference type="AlphaFoldDB" id="A0A368NZ40"/>
<dbReference type="SUPFAM" id="SSF55920">
    <property type="entry name" value="Creatinase/aminopeptidase"/>
    <property type="match status" value="1"/>
</dbReference>
<name>A0A368NZ40_AGRVI</name>
<dbReference type="InterPro" id="IPR029149">
    <property type="entry name" value="Creatin/AminoP/Spt16_N"/>
</dbReference>
<comment type="caution">
    <text evidence="3">The sequence shown here is derived from an EMBL/GenBank/DDBJ whole genome shotgun (WGS) entry which is preliminary data.</text>
</comment>
<dbReference type="InterPro" id="IPR001714">
    <property type="entry name" value="Pept_M24_MAP"/>
</dbReference>
<dbReference type="Pfam" id="PF01321">
    <property type="entry name" value="Creatinase_N"/>
    <property type="match status" value="1"/>
</dbReference>
<dbReference type="PRINTS" id="PR00599">
    <property type="entry name" value="MAPEPTIDASE"/>
</dbReference>
<dbReference type="GO" id="GO:0008235">
    <property type="term" value="F:metalloexopeptidase activity"/>
    <property type="evidence" value="ECO:0007669"/>
    <property type="project" value="UniProtKB-ARBA"/>
</dbReference>
<dbReference type="GO" id="GO:0004177">
    <property type="term" value="F:aminopeptidase activity"/>
    <property type="evidence" value="ECO:0007669"/>
    <property type="project" value="UniProtKB-KW"/>
</dbReference>
<dbReference type="GeneID" id="60680532"/>
<keyword evidence="3" id="KW-0031">Aminopeptidase</keyword>
<accession>A0A368NZ40</accession>
<dbReference type="Pfam" id="PF00557">
    <property type="entry name" value="Peptidase_M24"/>
    <property type="match status" value="1"/>
</dbReference>
<dbReference type="EMBL" id="QUSG01000002">
    <property type="protein sequence ID" value="KAA3529970.1"/>
    <property type="molecule type" value="Genomic_DNA"/>
</dbReference>
<dbReference type="PANTHER" id="PTHR46112">
    <property type="entry name" value="AMINOPEPTIDASE"/>
    <property type="match status" value="1"/>
</dbReference>
<organism evidence="3 4">
    <name type="scientific">Agrobacterium vitis</name>
    <name type="common">Rhizobium vitis</name>
    <dbReference type="NCBI Taxonomy" id="373"/>
    <lineage>
        <taxon>Bacteria</taxon>
        <taxon>Pseudomonadati</taxon>
        <taxon>Pseudomonadota</taxon>
        <taxon>Alphaproteobacteria</taxon>
        <taxon>Hyphomicrobiales</taxon>
        <taxon>Rhizobiaceae</taxon>
        <taxon>Rhizobium/Agrobacterium group</taxon>
        <taxon>Agrobacterium</taxon>
    </lineage>
</organism>
<keyword evidence="3" id="KW-0645">Protease</keyword>
<dbReference type="SUPFAM" id="SSF53092">
    <property type="entry name" value="Creatinase/prolidase N-terminal domain"/>
    <property type="match status" value="1"/>
</dbReference>
<dbReference type="Gene3D" id="3.40.350.10">
    <property type="entry name" value="Creatinase/prolidase N-terminal domain"/>
    <property type="match status" value="1"/>
</dbReference>
<protein>
    <submittedName>
        <fullName evidence="3">Aminopeptidase P family protein</fullName>
    </submittedName>
</protein>
<dbReference type="InterPro" id="IPR036005">
    <property type="entry name" value="Creatinase/aminopeptidase-like"/>
</dbReference>
<dbReference type="InterPro" id="IPR050659">
    <property type="entry name" value="Peptidase_M24B"/>
</dbReference>
<dbReference type="InterPro" id="IPR000587">
    <property type="entry name" value="Creatinase_N"/>
</dbReference>
<proteinExistence type="predicted"/>
<dbReference type="InterPro" id="IPR000994">
    <property type="entry name" value="Pept_M24"/>
</dbReference>
<evidence type="ECO:0000313" key="4">
    <source>
        <dbReference type="Proteomes" id="UP000436911"/>
    </source>
</evidence>
<reference evidence="3 4" key="1">
    <citation type="submission" date="2018-08" db="EMBL/GenBank/DDBJ databases">
        <title>Genome sequencing of Agrobacterium vitis strain ICMP 10754.</title>
        <authorList>
            <person name="Visnovsky S.B."/>
            <person name="Pitman A.R."/>
        </authorList>
    </citation>
    <scope>NUCLEOTIDE SEQUENCE [LARGE SCALE GENOMIC DNA]</scope>
    <source>
        <strain evidence="3 4">ICMP 10754</strain>
    </source>
</reference>
<dbReference type="OrthoDB" id="9806388at2"/>
<dbReference type="Gene3D" id="3.90.230.10">
    <property type="entry name" value="Creatinase/methionine aminopeptidase superfamily"/>
    <property type="match status" value="1"/>
</dbReference>